<comment type="caution">
    <text evidence="2">The sequence shown here is derived from an EMBL/GenBank/DDBJ whole genome shotgun (WGS) entry which is preliminary data.</text>
</comment>
<protein>
    <submittedName>
        <fullName evidence="2">Uncharacterized protein</fullName>
    </submittedName>
</protein>
<accession>A0ABW4M7K2</accession>
<evidence type="ECO:0000313" key="2">
    <source>
        <dbReference type="EMBL" id="MFD1747440.1"/>
    </source>
</evidence>
<dbReference type="RefSeq" id="WP_377404727.1">
    <property type="nucleotide sequence ID" value="NZ_JBHUEQ010000039.1"/>
</dbReference>
<feature type="region of interest" description="Disordered" evidence="1">
    <location>
        <begin position="1"/>
        <end position="39"/>
    </location>
</feature>
<organism evidence="2 3">
    <name type="scientific">Rhizobium helianthi</name>
    <dbReference type="NCBI Taxonomy" id="1132695"/>
    <lineage>
        <taxon>Bacteria</taxon>
        <taxon>Pseudomonadati</taxon>
        <taxon>Pseudomonadota</taxon>
        <taxon>Alphaproteobacteria</taxon>
        <taxon>Hyphomicrobiales</taxon>
        <taxon>Rhizobiaceae</taxon>
        <taxon>Rhizobium/Agrobacterium group</taxon>
        <taxon>Rhizobium</taxon>
    </lineage>
</organism>
<evidence type="ECO:0000313" key="3">
    <source>
        <dbReference type="Proteomes" id="UP001597322"/>
    </source>
</evidence>
<reference evidence="3" key="1">
    <citation type="journal article" date="2019" name="Int. J. Syst. Evol. Microbiol.">
        <title>The Global Catalogue of Microorganisms (GCM) 10K type strain sequencing project: providing services to taxonomists for standard genome sequencing and annotation.</title>
        <authorList>
            <consortium name="The Broad Institute Genomics Platform"/>
            <consortium name="The Broad Institute Genome Sequencing Center for Infectious Disease"/>
            <person name="Wu L."/>
            <person name="Ma J."/>
        </authorList>
    </citation>
    <scope>NUCLEOTIDE SEQUENCE [LARGE SCALE GENOMIC DNA]</scope>
    <source>
        <strain evidence="3">CG52</strain>
    </source>
</reference>
<name>A0ABW4M7K2_9HYPH</name>
<keyword evidence="3" id="KW-1185">Reference proteome</keyword>
<sequence length="118" mass="12591">MSADIMSTQAPSTLPLPKRTSARASKTSQQPVAPPPQDDPALIIGLALTYSRQGPSGMCAIPPLLLDRLSHLARSGEPTCRLVLDCFNRRAGAGHRAAADQNLPTEIVSIHPAMKEDR</sequence>
<dbReference type="Proteomes" id="UP001597322">
    <property type="component" value="Unassembled WGS sequence"/>
</dbReference>
<proteinExistence type="predicted"/>
<feature type="compositionally biased region" description="Polar residues" evidence="1">
    <location>
        <begin position="1"/>
        <end position="12"/>
    </location>
</feature>
<evidence type="ECO:0000256" key="1">
    <source>
        <dbReference type="SAM" id="MobiDB-lite"/>
    </source>
</evidence>
<dbReference type="EMBL" id="JBHUEQ010000039">
    <property type="protein sequence ID" value="MFD1747440.1"/>
    <property type="molecule type" value="Genomic_DNA"/>
</dbReference>
<gene>
    <name evidence="2" type="ORF">ACFSE1_18380</name>
</gene>